<dbReference type="STRING" id="6313.A0A0K0D6L4"/>
<dbReference type="GO" id="GO:0003948">
    <property type="term" value="F:N4-(beta-N-acetylglucosaminyl)-L-asparaginase activity"/>
    <property type="evidence" value="ECO:0007669"/>
    <property type="project" value="TreeGrafter"/>
</dbReference>
<dbReference type="AlphaFoldDB" id="A0A0K0D6L4"/>
<comment type="similarity">
    <text evidence="1">Belongs to the Ntn-hydrolase family.</text>
</comment>
<accession>A0A0K0D6L4</accession>
<dbReference type="WBParaSite" id="ACAC_0000570901-mRNA-1">
    <property type="protein sequence ID" value="ACAC_0000570901-mRNA-1"/>
    <property type="gene ID" value="ACAC_0000570901"/>
</dbReference>
<dbReference type="InterPro" id="IPR000246">
    <property type="entry name" value="Peptidase_T2"/>
</dbReference>
<organism evidence="2 3">
    <name type="scientific">Angiostrongylus cantonensis</name>
    <name type="common">Rat lungworm</name>
    <dbReference type="NCBI Taxonomy" id="6313"/>
    <lineage>
        <taxon>Eukaryota</taxon>
        <taxon>Metazoa</taxon>
        <taxon>Ecdysozoa</taxon>
        <taxon>Nematoda</taxon>
        <taxon>Chromadorea</taxon>
        <taxon>Rhabditida</taxon>
        <taxon>Rhabditina</taxon>
        <taxon>Rhabditomorpha</taxon>
        <taxon>Strongyloidea</taxon>
        <taxon>Metastrongylidae</taxon>
        <taxon>Angiostrongylus</taxon>
    </lineage>
</organism>
<evidence type="ECO:0000313" key="2">
    <source>
        <dbReference type="Proteomes" id="UP000035642"/>
    </source>
</evidence>
<dbReference type="PANTHER" id="PTHR10188">
    <property type="entry name" value="L-ASPARAGINASE"/>
    <property type="match status" value="1"/>
</dbReference>
<keyword evidence="2" id="KW-1185">Reference proteome</keyword>
<evidence type="ECO:0000256" key="1">
    <source>
        <dbReference type="ARBA" id="ARBA00010872"/>
    </source>
</evidence>
<dbReference type="PANTHER" id="PTHR10188:SF6">
    <property type="entry name" value="N(4)-(BETA-N-ACETYLGLUCOSAMINYL)-L-ASPARAGINASE"/>
    <property type="match status" value="1"/>
</dbReference>
<name>A0A0K0D6L4_ANGCA</name>
<sequence>LSTCERLQCDSTVGYGGSPDETGETTLDAMVMDGDGIRVGAVANLHRIKDAARLAMAVMNYTKHTILVGEAGE</sequence>
<dbReference type="Pfam" id="PF01112">
    <property type="entry name" value="Asparaginase_2"/>
    <property type="match status" value="1"/>
</dbReference>
<dbReference type="SUPFAM" id="SSF56235">
    <property type="entry name" value="N-terminal nucleophile aminohydrolases (Ntn hydrolases)"/>
    <property type="match status" value="1"/>
</dbReference>
<reference evidence="3" key="2">
    <citation type="submission" date="2017-02" db="UniProtKB">
        <authorList>
            <consortium name="WormBaseParasite"/>
        </authorList>
    </citation>
    <scope>IDENTIFICATION</scope>
</reference>
<dbReference type="InterPro" id="IPR029055">
    <property type="entry name" value="Ntn_hydrolases_N"/>
</dbReference>
<dbReference type="Proteomes" id="UP000035642">
    <property type="component" value="Unassembled WGS sequence"/>
</dbReference>
<proteinExistence type="inferred from homology"/>
<protein>
    <submittedName>
        <fullName evidence="3">Beta-aspartyl-peptidase</fullName>
    </submittedName>
</protein>
<reference evidence="2" key="1">
    <citation type="submission" date="2012-09" db="EMBL/GenBank/DDBJ databases">
        <authorList>
            <person name="Martin A.A."/>
        </authorList>
    </citation>
    <scope>NUCLEOTIDE SEQUENCE</scope>
</reference>
<evidence type="ECO:0000313" key="3">
    <source>
        <dbReference type="WBParaSite" id="ACAC_0000570901-mRNA-1"/>
    </source>
</evidence>
<dbReference type="GO" id="GO:0005764">
    <property type="term" value="C:lysosome"/>
    <property type="evidence" value="ECO:0007669"/>
    <property type="project" value="TreeGrafter"/>
</dbReference>